<evidence type="ECO:0000313" key="2">
    <source>
        <dbReference type="EMBL" id="KAK7848055.1"/>
    </source>
</evidence>
<protein>
    <submittedName>
        <fullName evidence="2">O-fucosyltransferase 16</fullName>
    </submittedName>
</protein>
<evidence type="ECO:0000313" key="3">
    <source>
        <dbReference type="Proteomes" id="UP000237347"/>
    </source>
</evidence>
<reference evidence="2 3" key="1">
    <citation type="journal article" date="2018" name="Sci. Data">
        <title>The draft genome sequence of cork oak.</title>
        <authorList>
            <person name="Ramos A.M."/>
            <person name="Usie A."/>
            <person name="Barbosa P."/>
            <person name="Barros P.M."/>
            <person name="Capote T."/>
            <person name="Chaves I."/>
            <person name="Simoes F."/>
            <person name="Abreu I."/>
            <person name="Carrasquinho I."/>
            <person name="Faro C."/>
            <person name="Guimaraes J.B."/>
            <person name="Mendonca D."/>
            <person name="Nobrega F."/>
            <person name="Rodrigues L."/>
            <person name="Saibo N.J.M."/>
            <person name="Varela M.C."/>
            <person name="Egas C."/>
            <person name="Matos J."/>
            <person name="Miguel C.M."/>
            <person name="Oliveira M.M."/>
            <person name="Ricardo C.P."/>
            <person name="Goncalves S."/>
        </authorList>
    </citation>
    <scope>NUCLEOTIDE SEQUENCE [LARGE SCALE GENOMIC DNA]</scope>
    <source>
        <strain evidence="3">cv. HL8</strain>
    </source>
</reference>
<organism evidence="2 3">
    <name type="scientific">Quercus suber</name>
    <name type="common">Cork oak</name>
    <dbReference type="NCBI Taxonomy" id="58331"/>
    <lineage>
        <taxon>Eukaryota</taxon>
        <taxon>Viridiplantae</taxon>
        <taxon>Streptophyta</taxon>
        <taxon>Embryophyta</taxon>
        <taxon>Tracheophyta</taxon>
        <taxon>Spermatophyta</taxon>
        <taxon>Magnoliopsida</taxon>
        <taxon>eudicotyledons</taxon>
        <taxon>Gunneridae</taxon>
        <taxon>Pentapetalae</taxon>
        <taxon>rosids</taxon>
        <taxon>fabids</taxon>
        <taxon>Fagales</taxon>
        <taxon>Fagaceae</taxon>
        <taxon>Quercus</taxon>
    </lineage>
</organism>
<comment type="caution">
    <text evidence="2">The sequence shown here is derived from an EMBL/GenBank/DDBJ whole genome shotgun (WGS) entry which is preliminary data.</text>
</comment>
<dbReference type="EMBL" id="PKMF04000132">
    <property type="protein sequence ID" value="KAK7848055.1"/>
    <property type="molecule type" value="Genomic_DNA"/>
</dbReference>
<sequence length="118" mass="13582">MTWVEFASKICFMGEPNEVKPGRGEFHENPASCVCEKFGKKGKVVLIHQNETHNRNTGGKEDNTNKDTGDVTDEQSMEDELEWSDMDYVENVNRLQGRGSLMEQNQIRIFHLNLSYQN</sequence>
<feature type="compositionally biased region" description="Acidic residues" evidence="1">
    <location>
        <begin position="70"/>
        <end position="85"/>
    </location>
</feature>
<dbReference type="Proteomes" id="UP000237347">
    <property type="component" value="Unassembled WGS sequence"/>
</dbReference>
<dbReference type="AlphaFoldDB" id="A0AAW0L9T4"/>
<dbReference type="PANTHER" id="PTHR31818">
    <property type="entry name" value="O-FUCOSYLTRANSFERASE 16"/>
    <property type="match status" value="1"/>
</dbReference>
<keyword evidence="3" id="KW-1185">Reference proteome</keyword>
<gene>
    <name evidence="2" type="primary">OFUT16_0</name>
    <name evidence="2" type="ORF">CFP56_005634</name>
</gene>
<feature type="compositionally biased region" description="Basic and acidic residues" evidence="1">
    <location>
        <begin position="50"/>
        <end position="69"/>
    </location>
</feature>
<proteinExistence type="predicted"/>
<dbReference type="PANTHER" id="PTHR31818:SF1">
    <property type="entry name" value="O-FUCOSYLTRANSFERASE 16"/>
    <property type="match status" value="1"/>
</dbReference>
<evidence type="ECO:0000256" key="1">
    <source>
        <dbReference type="SAM" id="MobiDB-lite"/>
    </source>
</evidence>
<name>A0AAW0L9T4_QUESU</name>
<accession>A0AAW0L9T4</accession>
<feature type="region of interest" description="Disordered" evidence="1">
    <location>
        <begin position="49"/>
        <end position="85"/>
    </location>
</feature>